<dbReference type="EMBL" id="JADGKB010000127">
    <property type="protein sequence ID" value="KAJ3252871.1"/>
    <property type="molecule type" value="Genomic_DNA"/>
</dbReference>
<name>A0AAD5UB14_9FUNG</name>
<proteinExistence type="predicted"/>
<keyword evidence="3" id="KW-1185">Reference proteome</keyword>
<evidence type="ECO:0000256" key="1">
    <source>
        <dbReference type="SAM" id="MobiDB-lite"/>
    </source>
</evidence>
<feature type="compositionally biased region" description="Basic and acidic residues" evidence="1">
    <location>
        <begin position="179"/>
        <end position="201"/>
    </location>
</feature>
<accession>A0AAD5UB14</accession>
<dbReference type="PANTHER" id="PTHR11567:SF25">
    <property type="entry name" value="PROTEIN FRA10AC1"/>
    <property type="match status" value="1"/>
</dbReference>
<evidence type="ECO:0000313" key="3">
    <source>
        <dbReference type="Proteomes" id="UP001210925"/>
    </source>
</evidence>
<reference evidence="2" key="1">
    <citation type="submission" date="2020-05" db="EMBL/GenBank/DDBJ databases">
        <title>Phylogenomic resolution of chytrid fungi.</title>
        <authorList>
            <person name="Stajich J.E."/>
            <person name="Amses K."/>
            <person name="Simmons R."/>
            <person name="Seto K."/>
            <person name="Myers J."/>
            <person name="Bonds A."/>
            <person name="Quandt C.A."/>
            <person name="Barry K."/>
            <person name="Liu P."/>
            <person name="Grigoriev I."/>
            <person name="Longcore J.E."/>
            <person name="James T.Y."/>
        </authorList>
    </citation>
    <scope>NUCLEOTIDE SEQUENCE</scope>
    <source>
        <strain evidence="2">PLAUS21</strain>
    </source>
</reference>
<dbReference type="Proteomes" id="UP001210925">
    <property type="component" value="Unassembled WGS sequence"/>
</dbReference>
<dbReference type="Pfam" id="PF09725">
    <property type="entry name" value="Fra10Ac1"/>
    <property type="match status" value="1"/>
</dbReference>
<feature type="compositionally biased region" description="Basic and acidic residues" evidence="1">
    <location>
        <begin position="219"/>
        <end position="229"/>
    </location>
</feature>
<gene>
    <name evidence="2" type="ORF">HK103_001116</name>
</gene>
<dbReference type="PANTHER" id="PTHR11567">
    <property type="entry name" value="ACID PHOSPHATASE-RELATED"/>
    <property type="match status" value="1"/>
</dbReference>
<evidence type="ECO:0000313" key="2">
    <source>
        <dbReference type="EMBL" id="KAJ3252871.1"/>
    </source>
</evidence>
<dbReference type="GO" id="GO:0016791">
    <property type="term" value="F:phosphatase activity"/>
    <property type="evidence" value="ECO:0007669"/>
    <property type="project" value="TreeGrafter"/>
</dbReference>
<sequence length="240" mass="28754">MNQQRDKGTRDTYFSLPIRKDSVRINQQLDPFQKHKLLMKYYKAPKLDKQKSLSEVQILKKNHQFLRDEEAETWEERLAEKYYNKLFKEYCLGDFSRYKTGAIGLRWRTEKECISGKGQFICGNLKCENDELKSWEVNFAYMEKGEKKNALVKIRLCPECSDCLNYKKLKDAKKLDRMEQKDLERKRKIETKDEERKKLKEDEEEDGVSDGNIWSAPIKEPEQVKSTEEEMDDYLKELFM</sequence>
<comment type="caution">
    <text evidence="2">The sequence shown here is derived from an EMBL/GenBank/DDBJ whole genome shotgun (WGS) entry which is preliminary data.</text>
</comment>
<dbReference type="InterPro" id="IPR050645">
    <property type="entry name" value="Histidine_acid_phosphatase"/>
</dbReference>
<protein>
    <recommendedName>
        <fullName evidence="4">Protein FRA10AC1</fullName>
    </recommendedName>
</protein>
<organism evidence="2 3">
    <name type="scientific">Boothiomyces macroporosus</name>
    <dbReference type="NCBI Taxonomy" id="261099"/>
    <lineage>
        <taxon>Eukaryota</taxon>
        <taxon>Fungi</taxon>
        <taxon>Fungi incertae sedis</taxon>
        <taxon>Chytridiomycota</taxon>
        <taxon>Chytridiomycota incertae sedis</taxon>
        <taxon>Chytridiomycetes</taxon>
        <taxon>Rhizophydiales</taxon>
        <taxon>Terramycetaceae</taxon>
        <taxon>Boothiomyces</taxon>
    </lineage>
</organism>
<dbReference type="AlphaFoldDB" id="A0AAD5UB14"/>
<feature type="region of interest" description="Disordered" evidence="1">
    <location>
        <begin position="179"/>
        <end position="229"/>
    </location>
</feature>
<dbReference type="InterPro" id="IPR019129">
    <property type="entry name" value="Folate-sensitive_fs_Fra10Ac1"/>
</dbReference>
<evidence type="ECO:0008006" key="4">
    <source>
        <dbReference type="Google" id="ProtNLM"/>
    </source>
</evidence>